<dbReference type="PATRIC" id="fig|1127696.3.peg.701"/>
<evidence type="ECO:0000256" key="4">
    <source>
        <dbReference type="ARBA" id="ARBA00016436"/>
    </source>
</evidence>
<keyword evidence="5 13" id="KW-0444">Lipid biosynthesis</keyword>
<dbReference type="eggNOG" id="COG1663">
    <property type="taxonomic scope" value="Bacteria"/>
</dbReference>
<evidence type="ECO:0000256" key="11">
    <source>
        <dbReference type="ARBA" id="ARBA00023098"/>
    </source>
</evidence>
<dbReference type="PANTHER" id="PTHR42724">
    <property type="entry name" value="TETRAACYLDISACCHARIDE 4'-KINASE"/>
    <property type="match status" value="1"/>
</dbReference>
<evidence type="ECO:0000256" key="5">
    <source>
        <dbReference type="ARBA" id="ARBA00022516"/>
    </source>
</evidence>
<keyword evidence="7 13" id="KW-0808">Transferase</keyword>
<evidence type="ECO:0000256" key="12">
    <source>
        <dbReference type="ARBA" id="ARBA00029757"/>
    </source>
</evidence>
<accession>L1NDZ6</accession>
<evidence type="ECO:0000256" key="10">
    <source>
        <dbReference type="ARBA" id="ARBA00022840"/>
    </source>
</evidence>
<dbReference type="PROSITE" id="PS51257">
    <property type="entry name" value="PROKAR_LIPOPROTEIN"/>
    <property type="match status" value="1"/>
</dbReference>
<dbReference type="GO" id="GO:0005524">
    <property type="term" value="F:ATP binding"/>
    <property type="evidence" value="ECO:0007669"/>
    <property type="project" value="UniProtKB-UniRule"/>
</dbReference>
<protein>
    <recommendedName>
        <fullName evidence="4 13">Tetraacyldisaccharide 4'-kinase</fullName>
        <ecNumber evidence="3 13">2.7.1.130</ecNumber>
    </recommendedName>
    <alternativeName>
        <fullName evidence="12 13">Lipid A 4'-kinase</fullName>
    </alternativeName>
</protein>
<evidence type="ECO:0000256" key="9">
    <source>
        <dbReference type="ARBA" id="ARBA00022777"/>
    </source>
</evidence>
<evidence type="ECO:0000256" key="2">
    <source>
        <dbReference type="ARBA" id="ARBA00004870"/>
    </source>
</evidence>
<dbReference type="HAMAP" id="MF_00409">
    <property type="entry name" value="LpxK"/>
    <property type="match status" value="1"/>
</dbReference>
<dbReference type="InterPro" id="IPR027417">
    <property type="entry name" value="P-loop_NTPase"/>
</dbReference>
<keyword evidence="9 13" id="KW-0418">Kinase</keyword>
<comment type="catalytic activity">
    <reaction evidence="13">
        <text>a lipid A disaccharide + ATP = a lipid IVA + ADP + H(+)</text>
        <dbReference type="Rhea" id="RHEA:67840"/>
        <dbReference type="ChEBI" id="CHEBI:15378"/>
        <dbReference type="ChEBI" id="CHEBI:30616"/>
        <dbReference type="ChEBI" id="CHEBI:176343"/>
        <dbReference type="ChEBI" id="CHEBI:176425"/>
        <dbReference type="ChEBI" id="CHEBI:456216"/>
        <dbReference type="EC" id="2.7.1.130"/>
    </reaction>
</comment>
<dbReference type="SUPFAM" id="SSF52540">
    <property type="entry name" value="P-loop containing nucleoside triphosphate hydrolases"/>
    <property type="match status" value="1"/>
</dbReference>
<dbReference type="UniPathway" id="UPA00359">
    <property type="reaction ID" value="UER00482"/>
</dbReference>
<proteinExistence type="inferred from homology"/>
<name>L1NDZ6_9PORP</name>
<dbReference type="AlphaFoldDB" id="L1NDZ6"/>
<dbReference type="GO" id="GO:0009244">
    <property type="term" value="P:lipopolysaccharide core region biosynthetic process"/>
    <property type="evidence" value="ECO:0007669"/>
    <property type="project" value="TreeGrafter"/>
</dbReference>
<keyword evidence="6 13" id="KW-0441">Lipid A biosynthesis</keyword>
<dbReference type="HOGENOM" id="CLU_038816_6_0_10"/>
<reference evidence="14 15" key="1">
    <citation type="submission" date="2012-05" db="EMBL/GenBank/DDBJ databases">
        <authorList>
            <person name="Weinstock G."/>
            <person name="Sodergren E."/>
            <person name="Lobos E.A."/>
            <person name="Fulton L."/>
            <person name="Fulton R."/>
            <person name="Courtney L."/>
            <person name="Fronick C."/>
            <person name="O'Laughlin M."/>
            <person name="Godfrey J."/>
            <person name="Wilson R.M."/>
            <person name="Miner T."/>
            <person name="Farmer C."/>
            <person name="Delehaunty K."/>
            <person name="Cordes M."/>
            <person name="Minx P."/>
            <person name="Tomlinson C."/>
            <person name="Chen J."/>
            <person name="Wollam A."/>
            <person name="Pepin K.H."/>
            <person name="Bhonagiri V."/>
            <person name="Zhang X."/>
            <person name="Suruliraj S."/>
            <person name="Warren W."/>
            <person name="Mitreva M."/>
            <person name="Mardis E.R."/>
            <person name="Wilson R.K."/>
        </authorList>
    </citation>
    <scope>NUCLEOTIDE SEQUENCE [LARGE SCALE GENOMIC DNA]</scope>
    <source>
        <strain evidence="14 15">F0037</strain>
    </source>
</reference>
<evidence type="ECO:0000256" key="7">
    <source>
        <dbReference type="ARBA" id="ARBA00022679"/>
    </source>
</evidence>
<dbReference type="EC" id="2.7.1.130" evidence="3 13"/>
<comment type="similarity">
    <text evidence="13">Belongs to the LpxK family.</text>
</comment>
<evidence type="ECO:0000256" key="8">
    <source>
        <dbReference type="ARBA" id="ARBA00022741"/>
    </source>
</evidence>
<feature type="binding site" evidence="13">
    <location>
        <begin position="49"/>
        <end position="56"/>
    </location>
    <ligand>
        <name>ATP</name>
        <dbReference type="ChEBI" id="CHEBI:30616"/>
    </ligand>
</feature>
<dbReference type="STRING" id="1127696.HMPREF9134_00784"/>
<evidence type="ECO:0000256" key="3">
    <source>
        <dbReference type="ARBA" id="ARBA00012071"/>
    </source>
</evidence>
<sequence length="377" mass="43002">MQKRTNNPLLHLLSWLYGCGVGFRNFLFNQGVLKGETYPVPLICVGNITVGGTGKTPHIELIVSLLSPSYRIAIISRGYKRKSHGQRVVTRTSTVSEVGDEPRQLGLKYPHVRIIVDGDRRRAMRHLMSLPEGERPDVVLLDDGFQHRYVHPSFSILLVDAQRELHEDTLLPVGTLREPASARYRADCIVLTKCPSNLQPINLRIMQRNLALYPHQRIFFSRVIYRDPAPLASLVRDSEHTAHDPQHQTLPSGTSVIALAGIASPNPFYDYLERHYKVVSRITFQDHHNFRTKDLEHIRSVWQREQAIVGVDEPVYIISTEKDAVRLFDLKQQLGDELTARLFYLPIATEVLYNPEDFKKMIFQAAKALPSGLRPHL</sequence>
<dbReference type="NCBIfam" id="TIGR00682">
    <property type="entry name" value="lpxK"/>
    <property type="match status" value="1"/>
</dbReference>
<dbReference type="PANTHER" id="PTHR42724:SF1">
    <property type="entry name" value="TETRAACYLDISACCHARIDE 4'-KINASE, MITOCHONDRIAL-RELATED"/>
    <property type="match status" value="1"/>
</dbReference>
<dbReference type="GO" id="GO:0005886">
    <property type="term" value="C:plasma membrane"/>
    <property type="evidence" value="ECO:0007669"/>
    <property type="project" value="TreeGrafter"/>
</dbReference>
<dbReference type="GO" id="GO:0009245">
    <property type="term" value="P:lipid A biosynthetic process"/>
    <property type="evidence" value="ECO:0007669"/>
    <property type="project" value="UniProtKB-UniRule"/>
</dbReference>
<dbReference type="EMBL" id="AMEQ01000024">
    <property type="protein sequence ID" value="EKY01724.1"/>
    <property type="molecule type" value="Genomic_DNA"/>
</dbReference>
<evidence type="ECO:0000313" key="14">
    <source>
        <dbReference type="EMBL" id="EKY01724.1"/>
    </source>
</evidence>
<dbReference type="Proteomes" id="UP000010408">
    <property type="component" value="Unassembled WGS sequence"/>
</dbReference>
<gene>
    <name evidence="13" type="primary">lpxK</name>
    <name evidence="14" type="ORF">HMPREF9134_00784</name>
</gene>
<dbReference type="Pfam" id="PF02606">
    <property type="entry name" value="LpxK"/>
    <property type="match status" value="1"/>
</dbReference>
<evidence type="ECO:0000313" key="15">
    <source>
        <dbReference type="Proteomes" id="UP000010408"/>
    </source>
</evidence>
<comment type="function">
    <text evidence="1 13">Transfers the gamma-phosphate of ATP to the 4'-position of a tetraacyldisaccharide 1-phosphate intermediate (termed DS-1-P) to form tetraacyldisaccharide 1,4'-bis-phosphate (lipid IVA).</text>
</comment>
<evidence type="ECO:0000256" key="1">
    <source>
        <dbReference type="ARBA" id="ARBA00002274"/>
    </source>
</evidence>
<comment type="pathway">
    <text evidence="2 13">Glycolipid biosynthesis; lipid IV(A) biosynthesis; lipid IV(A) from (3R)-3-hydroxytetradecanoyl-[acyl-carrier-protein] and UDP-N-acetyl-alpha-D-glucosamine: step 6/6.</text>
</comment>
<keyword evidence="11 13" id="KW-0443">Lipid metabolism</keyword>
<keyword evidence="8 13" id="KW-0547">Nucleotide-binding</keyword>
<dbReference type="RefSeq" id="WP_005469031.1">
    <property type="nucleotide sequence ID" value="NZ_KB291045.1"/>
</dbReference>
<organism evidence="14 15">
    <name type="scientific">Porphyromonas catoniae F0037</name>
    <dbReference type="NCBI Taxonomy" id="1127696"/>
    <lineage>
        <taxon>Bacteria</taxon>
        <taxon>Pseudomonadati</taxon>
        <taxon>Bacteroidota</taxon>
        <taxon>Bacteroidia</taxon>
        <taxon>Bacteroidales</taxon>
        <taxon>Porphyromonadaceae</taxon>
        <taxon>Porphyromonas</taxon>
    </lineage>
</organism>
<evidence type="ECO:0000256" key="13">
    <source>
        <dbReference type="HAMAP-Rule" id="MF_00409"/>
    </source>
</evidence>
<evidence type="ECO:0000256" key="6">
    <source>
        <dbReference type="ARBA" id="ARBA00022556"/>
    </source>
</evidence>
<keyword evidence="10 13" id="KW-0067">ATP-binding</keyword>
<dbReference type="GO" id="GO:0009029">
    <property type="term" value="F:lipid-A 4'-kinase activity"/>
    <property type="evidence" value="ECO:0007669"/>
    <property type="project" value="UniProtKB-UniRule"/>
</dbReference>
<comment type="caution">
    <text evidence="14">The sequence shown here is derived from an EMBL/GenBank/DDBJ whole genome shotgun (WGS) entry which is preliminary data.</text>
</comment>
<dbReference type="InterPro" id="IPR003758">
    <property type="entry name" value="LpxK"/>
</dbReference>